<dbReference type="InterPro" id="IPR036259">
    <property type="entry name" value="MFS_trans_sf"/>
</dbReference>
<sequence>MEKASPKISDSDDARYPSENEKHIEGGVPVAVAAVPDPDEGLSEEERKRIDRKLLWKLDIQLIPWLCLLYLISFLDRTNIGNAKIDGLQEDLNLTNNEYNDTLTIFFISYSLFEPLTQILLKRFRPSRFLPTIMVLWGEQA</sequence>
<evidence type="ECO:0000313" key="7">
    <source>
        <dbReference type="EMBL" id="OAP62488.1"/>
    </source>
</evidence>
<keyword evidence="3" id="KW-0812">Transmembrane</keyword>
<dbReference type="Gene3D" id="1.20.1250.20">
    <property type="entry name" value="MFS general substrate transporter like domains"/>
    <property type="match status" value="1"/>
</dbReference>
<evidence type="ECO:0000313" key="8">
    <source>
        <dbReference type="Proteomes" id="UP000078343"/>
    </source>
</evidence>
<dbReference type="RefSeq" id="XP_018695855.1">
    <property type="nucleotide sequence ID" value="XM_018836205.1"/>
</dbReference>
<dbReference type="GeneID" id="30008861"/>
<evidence type="ECO:0000256" key="4">
    <source>
        <dbReference type="ARBA" id="ARBA00022989"/>
    </source>
</evidence>
<dbReference type="SUPFAM" id="SSF103473">
    <property type="entry name" value="MFS general substrate transporter"/>
    <property type="match status" value="1"/>
</dbReference>
<dbReference type="PANTHER" id="PTHR43791:SF19">
    <property type="entry name" value="TRANSPORTER, PUTATIVE (AFU_ORTHOLOGUE AFUA_1G01812)-RELATED"/>
    <property type="match status" value="1"/>
</dbReference>
<keyword evidence="8" id="KW-1185">Reference proteome</keyword>
<evidence type="ECO:0000256" key="5">
    <source>
        <dbReference type="ARBA" id="ARBA00023136"/>
    </source>
</evidence>
<comment type="caution">
    <text evidence="7">The sequence shown here is derived from an EMBL/GenBank/DDBJ whole genome shotgun (WGS) entry which is preliminary data.</text>
</comment>
<proteinExistence type="predicted"/>
<dbReference type="OrthoDB" id="4145247at2759"/>
<keyword evidence="5" id="KW-0472">Membrane</keyword>
<reference evidence="7 8" key="1">
    <citation type="submission" date="2016-04" db="EMBL/GenBank/DDBJ databases">
        <title>Draft genome of Fonsecaea erecta CBS 125763.</title>
        <authorList>
            <person name="Weiss V.A."/>
            <person name="Vicente V.A."/>
            <person name="Raittz R.T."/>
            <person name="Moreno L.F."/>
            <person name="De Souza E.M."/>
            <person name="Pedrosa F.O."/>
            <person name="Steffens M.B."/>
            <person name="Faoro H."/>
            <person name="Tadra-Sfeir M.Z."/>
            <person name="Najafzadeh M.J."/>
            <person name="Felipe M.S."/>
            <person name="Teixeira M."/>
            <person name="Sun J."/>
            <person name="Xi L."/>
            <person name="Gomes R."/>
            <person name="De Azevedo C.M."/>
            <person name="Salgado C.G."/>
            <person name="Da Silva M.B."/>
            <person name="Nascimento M.F."/>
            <person name="Queiroz-Telles F."/>
            <person name="Attili D.S."/>
            <person name="Gorbushina A."/>
        </authorList>
    </citation>
    <scope>NUCLEOTIDE SEQUENCE [LARGE SCALE GENOMIC DNA]</scope>
    <source>
        <strain evidence="7 8">CBS 125763</strain>
    </source>
</reference>
<feature type="compositionally biased region" description="Basic and acidic residues" evidence="6">
    <location>
        <begin position="1"/>
        <end position="25"/>
    </location>
</feature>
<accession>A0A178ZRN1</accession>
<comment type="subcellular location">
    <subcellularLocation>
        <location evidence="1">Membrane</location>
        <topology evidence="1">Multi-pass membrane protein</topology>
    </subcellularLocation>
</comment>
<keyword evidence="4" id="KW-1133">Transmembrane helix</keyword>
<evidence type="ECO:0000256" key="2">
    <source>
        <dbReference type="ARBA" id="ARBA00022448"/>
    </source>
</evidence>
<feature type="region of interest" description="Disordered" evidence="6">
    <location>
        <begin position="1"/>
        <end position="29"/>
    </location>
</feature>
<name>A0A178ZRN1_9EURO</name>
<evidence type="ECO:0000256" key="3">
    <source>
        <dbReference type="ARBA" id="ARBA00022692"/>
    </source>
</evidence>
<keyword evidence="2" id="KW-0813">Transport</keyword>
<dbReference type="GO" id="GO:0022857">
    <property type="term" value="F:transmembrane transporter activity"/>
    <property type="evidence" value="ECO:0007669"/>
    <property type="project" value="TreeGrafter"/>
</dbReference>
<dbReference type="PANTHER" id="PTHR43791">
    <property type="entry name" value="PERMEASE-RELATED"/>
    <property type="match status" value="1"/>
</dbReference>
<dbReference type="GO" id="GO:0016020">
    <property type="term" value="C:membrane"/>
    <property type="evidence" value="ECO:0007669"/>
    <property type="project" value="UniProtKB-SubCell"/>
</dbReference>
<dbReference type="Proteomes" id="UP000078343">
    <property type="component" value="Unassembled WGS sequence"/>
</dbReference>
<protein>
    <recommendedName>
        <fullName evidence="9">Major facilitator superfamily (MFS) profile domain-containing protein</fullName>
    </recommendedName>
</protein>
<dbReference type="EMBL" id="LVYI01000003">
    <property type="protein sequence ID" value="OAP62488.1"/>
    <property type="molecule type" value="Genomic_DNA"/>
</dbReference>
<dbReference type="STRING" id="1367422.A0A178ZRN1"/>
<evidence type="ECO:0000256" key="6">
    <source>
        <dbReference type="SAM" id="MobiDB-lite"/>
    </source>
</evidence>
<gene>
    <name evidence="7" type="ORF">AYL99_04693</name>
</gene>
<evidence type="ECO:0008006" key="9">
    <source>
        <dbReference type="Google" id="ProtNLM"/>
    </source>
</evidence>
<dbReference type="AlphaFoldDB" id="A0A178ZRN1"/>
<evidence type="ECO:0000256" key="1">
    <source>
        <dbReference type="ARBA" id="ARBA00004141"/>
    </source>
</evidence>
<organism evidence="7 8">
    <name type="scientific">Fonsecaea erecta</name>
    <dbReference type="NCBI Taxonomy" id="1367422"/>
    <lineage>
        <taxon>Eukaryota</taxon>
        <taxon>Fungi</taxon>
        <taxon>Dikarya</taxon>
        <taxon>Ascomycota</taxon>
        <taxon>Pezizomycotina</taxon>
        <taxon>Eurotiomycetes</taxon>
        <taxon>Chaetothyriomycetidae</taxon>
        <taxon>Chaetothyriales</taxon>
        <taxon>Herpotrichiellaceae</taxon>
        <taxon>Fonsecaea</taxon>
    </lineage>
</organism>